<comment type="caution">
    <text evidence="1">The sequence shown here is derived from an EMBL/GenBank/DDBJ whole genome shotgun (WGS) entry which is preliminary data.</text>
</comment>
<reference evidence="1 2" key="1">
    <citation type="submission" date="2015-01" db="EMBL/GenBank/DDBJ databases">
        <title>Genome sequence of Mycobacterium llatzerense and Mycobacterium immunogenum recovered from brain abscess.</title>
        <authorList>
            <person name="Greninger A.L."/>
            <person name="Langelier C."/>
            <person name="Cunningham G."/>
            <person name="Chiu C.Y."/>
            <person name="Miller S."/>
        </authorList>
    </citation>
    <scope>NUCLEOTIDE SEQUENCE [LARGE SCALE GENOMIC DNA]</scope>
    <source>
        <strain evidence="1 2">CLUC14</strain>
    </source>
</reference>
<protein>
    <submittedName>
        <fullName evidence="1">Uncharacterized protein</fullName>
    </submittedName>
</protein>
<sequence>MSETAVNFHVASVTVEHAGLASDGWFVSIDGHELSGVGSSLCEVQAALWNIPVAGGIATVTECGAIPVPHQAAGRVASMTLADLSMVPGGAAVTVAVRDGDDPCAD</sequence>
<dbReference type="PATRIC" id="fig|280871.6.peg.4841"/>
<evidence type="ECO:0000313" key="1">
    <source>
        <dbReference type="EMBL" id="KIU14616.1"/>
    </source>
</evidence>
<dbReference type="Proteomes" id="UP000032221">
    <property type="component" value="Unassembled WGS sequence"/>
</dbReference>
<name>A0A0D1LF84_9MYCO</name>
<gene>
    <name evidence="1" type="ORF">TL10_23400</name>
</gene>
<dbReference type="RefSeq" id="WP_043987554.1">
    <property type="nucleotide sequence ID" value="NZ_JXST01000040.1"/>
</dbReference>
<dbReference type="EMBL" id="JXST01000040">
    <property type="protein sequence ID" value="KIU14616.1"/>
    <property type="molecule type" value="Genomic_DNA"/>
</dbReference>
<organism evidence="1 2">
    <name type="scientific">Mycolicibacterium llatzerense</name>
    <dbReference type="NCBI Taxonomy" id="280871"/>
    <lineage>
        <taxon>Bacteria</taxon>
        <taxon>Bacillati</taxon>
        <taxon>Actinomycetota</taxon>
        <taxon>Actinomycetes</taxon>
        <taxon>Mycobacteriales</taxon>
        <taxon>Mycobacteriaceae</taxon>
        <taxon>Mycolicibacterium</taxon>
    </lineage>
</organism>
<keyword evidence="2" id="KW-1185">Reference proteome</keyword>
<evidence type="ECO:0000313" key="2">
    <source>
        <dbReference type="Proteomes" id="UP000032221"/>
    </source>
</evidence>
<dbReference type="AlphaFoldDB" id="A0A0D1LF84"/>
<proteinExistence type="predicted"/>
<accession>A0A0D1LF84</accession>